<evidence type="ECO:0000256" key="11">
    <source>
        <dbReference type="ARBA" id="ARBA00060737"/>
    </source>
</evidence>
<evidence type="ECO:0000256" key="3">
    <source>
        <dbReference type="ARBA" id="ARBA00004906"/>
    </source>
</evidence>
<feature type="region of interest" description="Disordered" evidence="15">
    <location>
        <begin position="348"/>
        <end position="388"/>
    </location>
</feature>
<dbReference type="SUPFAM" id="SSF54495">
    <property type="entry name" value="UBC-like"/>
    <property type="match status" value="1"/>
</dbReference>
<evidence type="ECO:0000256" key="4">
    <source>
        <dbReference type="ARBA" id="ARBA00012483"/>
    </source>
</evidence>
<dbReference type="GO" id="GO:0008270">
    <property type="term" value="F:zinc ion binding"/>
    <property type="evidence" value="ECO:0007669"/>
    <property type="project" value="UniProtKB-KW"/>
</dbReference>
<keyword evidence="19" id="KW-1185">Reference proteome</keyword>
<evidence type="ECO:0000256" key="5">
    <source>
        <dbReference type="ARBA" id="ARBA00022490"/>
    </source>
</evidence>
<evidence type="ECO:0000313" key="19">
    <source>
        <dbReference type="Proteomes" id="UP000824540"/>
    </source>
</evidence>
<dbReference type="Pfam" id="PF05773">
    <property type="entry name" value="RWD"/>
    <property type="match status" value="1"/>
</dbReference>
<dbReference type="GO" id="GO:0061630">
    <property type="term" value="F:ubiquitin protein ligase activity"/>
    <property type="evidence" value="ECO:0007669"/>
    <property type="project" value="UniProtKB-EC"/>
</dbReference>
<dbReference type="AlphaFoldDB" id="A0A8T2NRG6"/>
<dbReference type="EC" id="2.3.2.27" evidence="4"/>
<feature type="compositionally biased region" description="Polar residues" evidence="15">
    <location>
        <begin position="285"/>
        <end position="300"/>
    </location>
</feature>
<evidence type="ECO:0000256" key="1">
    <source>
        <dbReference type="ARBA" id="ARBA00000900"/>
    </source>
</evidence>
<dbReference type="Gene3D" id="3.10.110.10">
    <property type="entry name" value="Ubiquitin Conjugating Enzyme"/>
    <property type="match status" value="1"/>
</dbReference>
<keyword evidence="8 14" id="KW-0863">Zinc-finger</keyword>
<dbReference type="OrthoDB" id="432311at2759"/>
<feature type="domain" description="RWD" evidence="17">
    <location>
        <begin position="11"/>
        <end position="119"/>
    </location>
</feature>
<evidence type="ECO:0000256" key="9">
    <source>
        <dbReference type="ARBA" id="ARBA00022786"/>
    </source>
</evidence>
<dbReference type="PANTHER" id="PTHR13198:SF4">
    <property type="entry name" value="E3 UBIQUITIN-PROTEIN LIGASE RNF25"/>
    <property type="match status" value="1"/>
</dbReference>
<dbReference type="InterPro" id="IPR006575">
    <property type="entry name" value="RWD_dom"/>
</dbReference>
<evidence type="ECO:0000259" key="17">
    <source>
        <dbReference type="PROSITE" id="PS50908"/>
    </source>
</evidence>
<feature type="compositionally biased region" description="Basic residues" evidence="15">
    <location>
        <begin position="301"/>
        <end position="313"/>
    </location>
</feature>
<evidence type="ECO:0000256" key="7">
    <source>
        <dbReference type="ARBA" id="ARBA00022723"/>
    </source>
</evidence>
<dbReference type="FunFam" id="3.30.40.10:FF:000215">
    <property type="entry name" value="E3 ubiquitin-protein ligase RNF25"/>
    <property type="match status" value="1"/>
</dbReference>
<accession>A0A8T2NRG6</accession>
<dbReference type="CDD" id="cd16470">
    <property type="entry name" value="RING-H2_RNF25"/>
    <property type="match status" value="1"/>
</dbReference>
<keyword evidence="7" id="KW-0479">Metal-binding</keyword>
<dbReference type="EMBL" id="JAFBMS010000025">
    <property type="protein sequence ID" value="KAG9342955.1"/>
    <property type="molecule type" value="Genomic_DNA"/>
</dbReference>
<dbReference type="SMART" id="SM00184">
    <property type="entry name" value="RING"/>
    <property type="match status" value="1"/>
</dbReference>
<evidence type="ECO:0000256" key="15">
    <source>
        <dbReference type="SAM" id="MobiDB-lite"/>
    </source>
</evidence>
<name>A0A8T2NRG6_9TELE</name>
<keyword evidence="10" id="KW-0862">Zinc</keyword>
<evidence type="ECO:0000256" key="10">
    <source>
        <dbReference type="ARBA" id="ARBA00022833"/>
    </source>
</evidence>
<feature type="compositionally biased region" description="Basic and acidic residues" evidence="15">
    <location>
        <begin position="353"/>
        <end position="368"/>
    </location>
</feature>
<dbReference type="InterPro" id="IPR001841">
    <property type="entry name" value="Znf_RING"/>
</dbReference>
<proteinExistence type="inferred from homology"/>
<organism evidence="18 19">
    <name type="scientific">Albula glossodonta</name>
    <name type="common">roundjaw bonefish</name>
    <dbReference type="NCBI Taxonomy" id="121402"/>
    <lineage>
        <taxon>Eukaryota</taxon>
        <taxon>Metazoa</taxon>
        <taxon>Chordata</taxon>
        <taxon>Craniata</taxon>
        <taxon>Vertebrata</taxon>
        <taxon>Euteleostomi</taxon>
        <taxon>Actinopterygii</taxon>
        <taxon>Neopterygii</taxon>
        <taxon>Teleostei</taxon>
        <taxon>Albuliformes</taxon>
        <taxon>Albulidae</taxon>
        <taxon>Albula</taxon>
    </lineage>
</organism>
<dbReference type="CDD" id="cd23818">
    <property type="entry name" value="RWD_RNF25"/>
    <property type="match status" value="1"/>
</dbReference>
<dbReference type="FunFam" id="3.10.110.10:FF:000052">
    <property type="entry name" value="Putative e3 ubiquitin-protein ligase rnf25"/>
    <property type="match status" value="1"/>
</dbReference>
<dbReference type="PROSITE" id="PS50089">
    <property type="entry name" value="ZF_RING_2"/>
    <property type="match status" value="1"/>
</dbReference>
<evidence type="ECO:0000256" key="12">
    <source>
        <dbReference type="ARBA" id="ARBA00067354"/>
    </source>
</evidence>
<keyword evidence="9" id="KW-0833">Ubl conjugation pathway</keyword>
<dbReference type="Gene3D" id="3.30.40.10">
    <property type="entry name" value="Zinc/RING finger domain, C3HC4 (zinc finger)"/>
    <property type="match status" value="1"/>
</dbReference>
<dbReference type="SUPFAM" id="SSF57850">
    <property type="entry name" value="RING/U-box"/>
    <property type="match status" value="1"/>
</dbReference>
<evidence type="ECO:0000256" key="8">
    <source>
        <dbReference type="ARBA" id="ARBA00022771"/>
    </source>
</evidence>
<protein>
    <recommendedName>
        <fullName evidence="12">E3 ubiquitin-protein ligase RNF25</fullName>
        <ecNumber evidence="4">2.3.2.27</ecNumber>
    </recommendedName>
    <alternativeName>
        <fullName evidence="13">RING finger protein 25</fullName>
    </alternativeName>
</protein>
<evidence type="ECO:0000256" key="6">
    <source>
        <dbReference type="ARBA" id="ARBA00022679"/>
    </source>
</evidence>
<comment type="similarity">
    <text evidence="11">Belongs to the RNF25 family.</text>
</comment>
<keyword evidence="6" id="KW-0808">Transferase</keyword>
<evidence type="ECO:0000259" key="16">
    <source>
        <dbReference type="PROSITE" id="PS50089"/>
    </source>
</evidence>
<evidence type="ECO:0000256" key="14">
    <source>
        <dbReference type="PROSITE-ProRule" id="PRU00175"/>
    </source>
</evidence>
<dbReference type="InterPro" id="IPR016135">
    <property type="entry name" value="UBQ-conjugating_enzyme/RWD"/>
</dbReference>
<dbReference type="GO" id="GO:0005634">
    <property type="term" value="C:nucleus"/>
    <property type="evidence" value="ECO:0007669"/>
    <property type="project" value="TreeGrafter"/>
</dbReference>
<feature type="domain" description="RING-type" evidence="16">
    <location>
        <begin position="126"/>
        <end position="193"/>
    </location>
</feature>
<comment type="caution">
    <text evidence="18">The sequence shown here is derived from an EMBL/GenBank/DDBJ whole genome shotgun (WGS) entry which is preliminary data.</text>
</comment>
<dbReference type="PANTHER" id="PTHR13198">
    <property type="entry name" value="RING FINGER PROTEIN 25"/>
    <property type="match status" value="1"/>
</dbReference>
<dbReference type="Proteomes" id="UP000824540">
    <property type="component" value="Unassembled WGS sequence"/>
</dbReference>
<sequence>MKMAAESEVLSEIEVLQSIYLEELRVNQKSGREWAVSIDLHPSTAEDSLSQFVRLTLTLTLDSQYPLSPPLISIHNPRGLSDDKLLSVQQCLVEEAQAYLGAPVLYQLIEKAKEILTESNIPHGNCVICLYGFKEGEVFTKTSCYHYFHSHCLGRYVSHAEDELKEREKELQEDKTRGKMEGEELSVVCPVCREPLTYDLQDLLNSPAPRFSKVEGTVLGSEFKRKWAELQTILERQREKGGIIDPEVESNRFLIHINEAPPDASSIHPDPEIPPIESFPAPLGPSTNQATVSQGSQLSGHSHKRHGQPKWSRRREISRDFQAKPTSLTDEDMAKLSISAGTRVAFTGGAAGADDHQREARKNYEQRDHKAHSSQSELMEDEASQGGGGVQAIIPDLQRREICQGSPKQRLQGTGRVMVGAEVLATGEEEEEEKTILTSEEEGQAGRVGGVIPGEWTCQYMWGVRIGGRKWLDRGHWGLQLELVLAPWILADEFQPEGAIDTYDL</sequence>
<comment type="subcellular location">
    <subcellularLocation>
        <location evidence="2">Cytoplasm</location>
    </subcellularLocation>
</comment>
<dbReference type="PROSITE" id="PS50908">
    <property type="entry name" value="RWD"/>
    <property type="match status" value="1"/>
</dbReference>
<evidence type="ECO:0000313" key="18">
    <source>
        <dbReference type="EMBL" id="KAG9342955.1"/>
    </source>
</evidence>
<reference evidence="18" key="1">
    <citation type="thesis" date="2021" institute="BYU ScholarsArchive" country="Provo, UT, USA">
        <title>Applications of and Algorithms for Genome Assembly and Genomic Analyses with an Emphasis on Marine Teleosts.</title>
        <authorList>
            <person name="Pickett B.D."/>
        </authorList>
    </citation>
    <scope>NUCLEOTIDE SEQUENCE</scope>
    <source>
        <strain evidence="18">HI-2016</strain>
    </source>
</reference>
<keyword evidence="5" id="KW-0963">Cytoplasm</keyword>
<dbReference type="SMART" id="SM00591">
    <property type="entry name" value="RWD"/>
    <property type="match status" value="1"/>
</dbReference>
<dbReference type="InterPro" id="IPR013083">
    <property type="entry name" value="Znf_RING/FYVE/PHD"/>
</dbReference>
<comment type="catalytic activity">
    <reaction evidence="1">
        <text>S-ubiquitinyl-[E2 ubiquitin-conjugating enzyme]-L-cysteine + [acceptor protein]-L-lysine = [E2 ubiquitin-conjugating enzyme]-L-cysteine + N(6)-ubiquitinyl-[acceptor protein]-L-lysine.</text>
        <dbReference type="EC" id="2.3.2.27"/>
    </reaction>
</comment>
<dbReference type="GO" id="GO:0016567">
    <property type="term" value="P:protein ubiquitination"/>
    <property type="evidence" value="ECO:0007669"/>
    <property type="project" value="TreeGrafter"/>
</dbReference>
<gene>
    <name evidence="18" type="ORF">JZ751_015171</name>
</gene>
<evidence type="ECO:0000256" key="2">
    <source>
        <dbReference type="ARBA" id="ARBA00004496"/>
    </source>
</evidence>
<dbReference type="Pfam" id="PF17123">
    <property type="entry name" value="zf-RING_11"/>
    <property type="match status" value="1"/>
</dbReference>
<dbReference type="InterPro" id="IPR039133">
    <property type="entry name" value="RNF25"/>
</dbReference>
<evidence type="ECO:0000256" key="13">
    <source>
        <dbReference type="ARBA" id="ARBA00075535"/>
    </source>
</evidence>
<comment type="pathway">
    <text evidence="3">Protein modification; protein ubiquitination.</text>
</comment>
<dbReference type="GO" id="GO:0005737">
    <property type="term" value="C:cytoplasm"/>
    <property type="evidence" value="ECO:0007669"/>
    <property type="project" value="UniProtKB-SubCell"/>
</dbReference>
<feature type="region of interest" description="Disordered" evidence="15">
    <location>
        <begin position="261"/>
        <end position="328"/>
    </location>
</feature>